<name>A0A387FLD4_9HYPH</name>
<proteinExistence type="predicted"/>
<keyword evidence="1" id="KW-0812">Transmembrane</keyword>
<feature type="transmembrane region" description="Helical" evidence="1">
    <location>
        <begin position="6"/>
        <end position="22"/>
    </location>
</feature>
<accession>A0A387FLD4</accession>
<keyword evidence="3" id="KW-1185">Reference proteome</keyword>
<dbReference type="OrthoDB" id="8404691at2"/>
<dbReference type="AlphaFoldDB" id="A0A387FLD4"/>
<dbReference type="RefSeq" id="WP_120704696.1">
    <property type="nucleotide sequence ID" value="NZ_CP032694.1"/>
</dbReference>
<reference evidence="2 3" key="1">
    <citation type="submission" date="2018-10" db="EMBL/GenBank/DDBJ databases">
        <title>Rhizobium etli, R. leguminosarum and a new Rhizobium genospecies from Phaseolus dumosus.</title>
        <authorList>
            <person name="Ramirez-Puebla S.T."/>
            <person name="Rogel-Hernandez M.A."/>
            <person name="Guerrero G."/>
            <person name="Ormeno-Orrillo E."/>
            <person name="Martinez-Romero J.C."/>
            <person name="Negrete-Yankelevich S."/>
            <person name="Martinez-Romero E."/>
        </authorList>
    </citation>
    <scope>NUCLEOTIDE SEQUENCE [LARGE SCALE GENOMIC DNA]</scope>
    <source>
        <strain evidence="2 3">CCGE525</strain>
    </source>
</reference>
<dbReference type="EMBL" id="CP032694">
    <property type="protein sequence ID" value="AYG59688.1"/>
    <property type="molecule type" value="Genomic_DNA"/>
</dbReference>
<evidence type="ECO:0000313" key="2">
    <source>
        <dbReference type="EMBL" id="AYG59688.1"/>
    </source>
</evidence>
<evidence type="ECO:0000313" key="3">
    <source>
        <dbReference type="Proteomes" id="UP000282195"/>
    </source>
</evidence>
<feature type="transmembrane region" description="Helical" evidence="1">
    <location>
        <begin position="29"/>
        <end position="51"/>
    </location>
</feature>
<organism evidence="2 3">
    <name type="scientific">Rhizobium jaguaris</name>
    <dbReference type="NCBI Taxonomy" id="1312183"/>
    <lineage>
        <taxon>Bacteria</taxon>
        <taxon>Pseudomonadati</taxon>
        <taxon>Pseudomonadota</taxon>
        <taxon>Alphaproteobacteria</taxon>
        <taxon>Hyphomicrobiales</taxon>
        <taxon>Rhizobiaceae</taxon>
        <taxon>Rhizobium/Agrobacterium group</taxon>
        <taxon>Rhizobium</taxon>
    </lineage>
</organism>
<keyword evidence="1" id="KW-0472">Membrane</keyword>
<evidence type="ECO:0000256" key="1">
    <source>
        <dbReference type="SAM" id="Phobius"/>
    </source>
</evidence>
<protein>
    <submittedName>
        <fullName evidence="2">Uncharacterized protein</fullName>
    </submittedName>
</protein>
<gene>
    <name evidence="2" type="ORF">CCGE525_13415</name>
</gene>
<keyword evidence="1" id="KW-1133">Transmembrane helix</keyword>
<dbReference type="Proteomes" id="UP000282195">
    <property type="component" value="Chromosome"/>
</dbReference>
<dbReference type="KEGG" id="rjg:CCGE525_13415"/>
<sequence length="215" mass="24058">MAFVLAAIGMIYCVGMVVLLLFRRTRKFAFWTGLLAALITLPLLVVAGVQLDDDARKAGFRDADDKFNAQKAGISDAELWNERRVEFLSKWSAEERQKEADARRAEAEAGRSSNAACKADFNCWTNKFQRTATNLCAQQIEHLAKNNFEWTDSFSSPKFPRARISGPGTLITYVGDKIKMQNGFGAWTIVTYECDFDTEKGVVLAVRANQGQLQE</sequence>